<proteinExistence type="predicted"/>
<organism evidence="1 2">
    <name type="scientific">Paludibaculum fermentans</name>
    <dbReference type="NCBI Taxonomy" id="1473598"/>
    <lineage>
        <taxon>Bacteria</taxon>
        <taxon>Pseudomonadati</taxon>
        <taxon>Acidobacteriota</taxon>
        <taxon>Terriglobia</taxon>
        <taxon>Bryobacterales</taxon>
        <taxon>Bryobacteraceae</taxon>
        <taxon>Paludibaculum</taxon>
    </lineage>
</organism>
<dbReference type="KEGG" id="pfer:IRI77_19600"/>
<sequence length="1130" mass="124379">MKLKQSARFALLGTVCSFTLAWSADDLADRVRQMELRGQGRTARQTLEDAAKSAPRDAAALAAYAGFLDLRRDPGTRAAYEKLLTVSGPATPAGKHALRRLVELNLIAGDRAAASRHLAAWHQAGGSGLTLAEQAPTIAALPTGIVEIPGPIRSFSRMAALSPDLPARDILLALARNVVTNGYQAVSGSDSLEPTEYLKLVIRYLGQARELDKLAGESKAIHIENCDSAQTGELLRILGFRMRGGCGSDVVLETVNATRAFLAMDSGFPLADLEQALRTNRPFHYDFKPTRVTVLYAPEYWLSNKERQSGEFIDAFLNDPSLCRLYLGMAKLDPETAEELRKSLPVTRIRAFAHVFDFFGGMFRIRNGKVSVPGGDRSASGWAELAGANPNEGVKFIEKLVTKDDGWLASYFDALLRIHGPTLDYLSEPAHLKRFYTALRGRVTSPGPARPVFRANTDLMLLSTRLRVENGKPQVPGGIEIWRKLFVEHPNGKYDGKLTKSAAGWKEPEELLEALFGLSRKAVENEPLKIFMSLSDLDRNRRQPLEPATVSQLAIKWRAYGAQYSLFSESPNISDRTIKLYLDTAEAISDIRDMGVRSDVAGSMQALAGFWQILVRQKLIPADQTDTVLASLIEPFAKIKNERDLFDGARGGIQTILKATGAAPGVNPQDRLLDLLAGAVNPADDETHQLMLTDMMKGFEAQKLVSVKTLFDLADHLDALAKGEKGNAALLNRLAARVSDLNLPKGTLSSQERNSFSFGFWTEKHIDAQRKLNFRSIIEKAAGNPEKLKDARGMLTPLLRDSMVGLLYLHYAPPGAQILYTNPLFARSHDFIGVQGNNQTWRTTEVLGTGWPSSAGGRLVGSLANLPYALAEAEQNFLIPTREQALIWGDLVPQMLVSSKLPRFWNVDPAQLHYVDLHMRLGETVVADSALSPEVRVKALDILDRLAPPARVRHVDDLLAAGDVIAALEQITPAELYQIGTLAVSQRMDSGAFVADEIRHLTAACPDRCNQAAISEAFGTPKPTLTNSQHPELLNLRTFPTLMGYSSRILAESWESNNLFFAALADELYLPPSRLNVLLPEWTQRTVEQIFATHLEDWPALLRSMRTVADSVRVQTRKLQALETKAALED</sequence>
<gene>
    <name evidence="1" type="ORF">IRI77_19600</name>
</gene>
<evidence type="ECO:0000313" key="1">
    <source>
        <dbReference type="EMBL" id="QOY92071.1"/>
    </source>
</evidence>
<protein>
    <submittedName>
        <fullName evidence="1">Uncharacterized protein</fullName>
    </submittedName>
</protein>
<accession>A0A7S7NYD7</accession>
<dbReference type="AlphaFoldDB" id="A0A7S7NYD7"/>
<evidence type="ECO:0000313" key="2">
    <source>
        <dbReference type="Proteomes" id="UP000593892"/>
    </source>
</evidence>
<name>A0A7S7NYD7_PALFE</name>
<dbReference type="EMBL" id="CP063849">
    <property type="protein sequence ID" value="QOY92071.1"/>
    <property type="molecule type" value="Genomic_DNA"/>
</dbReference>
<dbReference type="Proteomes" id="UP000593892">
    <property type="component" value="Chromosome"/>
</dbReference>
<reference evidence="1 2" key="1">
    <citation type="submission" date="2020-10" db="EMBL/GenBank/DDBJ databases">
        <title>Complete genome sequence of Paludibaculum fermentans P105T, a facultatively anaerobic acidobacterium capable of dissimilatory Fe(III) reduction.</title>
        <authorList>
            <person name="Dedysh S.N."/>
            <person name="Beletsky A.V."/>
            <person name="Kulichevskaya I.S."/>
            <person name="Mardanov A.V."/>
            <person name="Ravin N.V."/>
        </authorList>
    </citation>
    <scope>NUCLEOTIDE SEQUENCE [LARGE SCALE GENOMIC DNA]</scope>
    <source>
        <strain evidence="1 2">P105</strain>
    </source>
</reference>
<keyword evidence="2" id="KW-1185">Reference proteome</keyword>